<dbReference type="PRINTS" id="PR01415">
    <property type="entry name" value="ANKYRIN"/>
</dbReference>
<evidence type="ECO:0000256" key="6">
    <source>
        <dbReference type="SAM" id="MobiDB-lite"/>
    </source>
</evidence>
<evidence type="ECO:0000313" key="8">
    <source>
        <dbReference type="EMBL" id="EPZ32970.1"/>
    </source>
</evidence>
<dbReference type="SUPFAM" id="SSF48403">
    <property type="entry name" value="Ankyrin repeat"/>
    <property type="match status" value="1"/>
</dbReference>
<keyword evidence="5" id="KW-0175">Coiled coil</keyword>
<dbReference type="Pfam" id="PF12796">
    <property type="entry name" value="Ank_2"/>
    <property type="match status" value="1"/>
</dbReference>
<keyword evidence="1 4" id="KW-0728">SH3 domain</keyword>
<dbReference type="GO" id="GO:0004857">
    <property type="term" value="F:enzyme inhibitor activity"/>
    <property type="evidence" value="ECO:0007669"/>
    <property type="project" value="TreeGrafter"/>
</dbReference>
<sequence length="787" mass="89064">MNQNIASPEFGLGNNPVILLEFSLIPNQNYNEIFQNAFVKHKEALISHSTPHGCIPVKIMVLPKQEPYYLNMVYVSLKHKATISETISILYEKLTEQEKAVVNGIQNLRISEVIEERLADPKEQPLVQYDHLRMDNEDLEIHFCLRTIDTCIRDKLDIKKDNYAIDGLHYGGGVVSEKRKSLNQIKRRSSQFANISDTEKKEFSKLSIEKEFEELKDVMDQPKQEENVTRSHESDNKRFSLNEMFEIPISPPPRLNSPFVENNEIKKELGSVEEKVRNSFLEYQNDSSDKALNVLEVKLEEAMKELGLKANQVEKLESEFETLKYLNSSLETALEKEKEEKNNLTQELESTQRQLNETKSILAEREEGLSQFKEAILNSNKQISLKSLQIEEYEKIIEILKLENAELKQKIDQTEINVKESIDENEDNENDVNENGEKEEDQETLITNSVAAEMNTIANREDKEIQTDFHSANSFSSIATSPIYFKDFNTIESQTEMINKLDQSTHTDVSHFQNQLTLSENIINTDLTESKDLIASKGLIAPKGLIESKIDCIENVQTNSDNKPISIVTDSPINADNVFEMKSSPSGNSGFDFQEERSKKNVNFAPIVVLIDAALEGNIEDVRSLLEKGVDPNSVNEDGITALHCAACNGHVELVDILLQKGANVNATDADGWTPLHGAACRGDLDVIKMLLAKGANIEAKTADKETALDLAENVDVFTLLQERKYNGSCLTVLYDFDPSSEIEMSGDELAIKKGQVLNVLNREDSDWWFVENEHGLRGYIPFSFVQ</sequence>
<dbReference type="InterPro" id="IPR036028">
    <property type="entry name" value="SH3-like_dom_sf"/>
</dbReference>
<dbReference type="SUPFAM" id="SSF50044">
    <property type="entry name" value="SH3-domain"/>
    <property type="match status" value="1"/>
</dbReference>
<dbReference type="PROSITE" id="PS50002">
    <property type="entry name" value="SH3"/>
    <property type="match status" value="1"/>
</dbReference>
<dbReference type="InterPro" id="IPR001452">
    <property type="entry name" value="SH3_domain"/>
</dbReference>
<keyword evidence="9" id="KW-1185">Reference proteome</keyword>
<feature type="repeat" description="ANK" evidence="3">
    <location>
        <begin position="671"/>
        <end position="703"/>
    </location>
</feature>
<dbReference type="CDD" id="cd00174">
    <property type="entry name" value="SH3"/>
    <property type="match status" value="1"/>
</dbReference>
<dbReference type="GO" id="GO:0005737">
    <property type="term" value="C:cytoplasm"/>
    <property type="evidence" value="ECO:0007669"/>
    <property type="project" value="TreeGrafter"/>
</dbReference>
<dbReference type="PANTHER" id="PTHR24179">
    <property type="entry name" value="PROTEIN PHOSPHATASE 1 REGULATORY SUBUNIT 12"/>
    <property type="match status" value="1"/>
</dbReference>
<dbReference type="InterPro" id="IPR002110">
    <property type="entry name" value="Ankyrin_rpt"/>
</dbReference>
<protein>
    <recommendedName>
        <fullName evidence="7">SH3 domain-containing protein</fullName>
    </recommendedName>
</protein>
<dbReference type="PRINTS" id="PR00452">
    <property type="entry name" value="SH3DOMAIN"/>
</dbReference>
<evidence type="ECO:0000256" key="3">
    <source>
        <dbReference type="PROSITE-ProRule" id="PRU00023"/>
    </source>
</evidence>
<dbReference type="Gene3D" id="1.25.40.20">
    <property type="entry name" value="Ankyrin repeat-containing domain"/>
    <property type="match status" value="1"/>
</dbReference>
<dbReference type="OrthoDB" id="341259at2759"/>
<evidence type="ECO:0000259" key="7">
    <source>
        <dbReference type="PROSITE" id="PS50002"/>
    </source>
</evidence>
<evidence type="ECO:0000313" key="9">
    <source>
        <dbReference type="Proteomes" id="UP000030755"/>
    </source>
</evidence>
<evidence type="ECO:0000256" key="4">
    <source>
        <dbReference type="PROSITE-ProRule" id="PRU00192"/>
    </source>
</evidence>
<dbReference type="SMART" id="SM00326">
    <property type="entry name" value="SH3"/>
    <property type="match status" value="1"/>
</dbReference>
<dbReference type="HOGENOM" id="CLU_356459_0_0_1"/>
<organism evidence="8 9">
    <name type="scientific">Rozella allomycis (strain CSF55)</name>
    <dbReference type="NCBI Taxonomy" id="988480"/>
    <lineage>
        <taxon>Eukaryota</taxon>
        <taxon>Fungi</taxon>
        <taxon>Fungi incertae sedis</taxon>
        <taxon>Cryptomycota</taxon>
        <taxon>Cryptomycota incertae sedis</taxon>
        <taxon>Rozella</taxon>
    </lineage>
</organism>
<evidence type="ECO:0000256" key="5">
    <source>
        <dbReference type="SAM" id="Coils"/>
    </source>
</evidence>
<evidence type="ECO:0000256" key="2">
    <source>
        <dbReference type="ARBA" id="ARBA00022737"/>
    </source>
</evidence>
<dbReference type="STRING" id="988480.A0A075AS16"/>
<dbReference type="PROSITE" id="PS50297">
    <property type="entry name" value="ANK_REP_REGION"/>
    <property type="match status" value="2"/>
</dbReference>
<accession>A0A075AS16</accession>
<feature type="coiled-coil region" evidence="5">
    <location>
        <begin position="285"/>
        <end position="361"/>
    </location>
</feature>
<dbReference type="EMBL" id="KE561091">
    <property type="protein sequence ID" value="EPZ32970.1"/>
    <property type="molecule type" value="Genomic_DNA"/>
</dbReference>
<dbReference type="InterPro" id="IPR051226">
    <property type="entry name" value="PP1_Regulatory_Subunit"/>
</dbReference>
<name>A0A075AS16_ROZAC</name>
<keyword evidence="2" id="KW-0677">Repeat</keyword>
<dbReference type="Proteomes" id="UP000030755">
    <property type="component" value="Unassembled WGS sequence"/>
</dbReference>
<gene>
    <name evidence="8" type="ORF">O9G_003701</name>
</gene>
<feature type="compositionally biased region" description="Acidic residues" evidence="6">
    <location>
        <begin position="423"/>
        <end position="442"/>
    </location>
</feature>
<feature type="domain" description="SH3" evidence="7">
    <location>
        <begin position="726"/>
        <end position="787"/>
    </location>
</feature>
<dbReference type="PROSITE" id="PS50088">
    <property type="entry name" value="ANK_REPEAT"/>
    <property type="match status" value="2"/>
</dbReference>
<dbReference type="PANTHER" id="PTHR24179:SF29">
    <property type="entry name" value="LD46604P"/>
    <property type="match status" value="1"/>
</dbReference>
<dbReference type="AlphaFoldDB" id="A0A075AS16"/>
<feature type="repeat" description="ANK" evidence="3">
    <location>
        <begin position="638"/>
        <end position="670"/>
    </location>
</feature>
<dbReference type="GO" id="GO:0019208">
    <property type="term" value="F:phosphatase regulator activity"/>
    <property type="evidence" value="ECO:0007669"/>
    <property type="project" value="TreeGrafter"/>
</dbReference>
<reference evidence="8 9" key="1">
    <citation type="journal article" date="2013" name="Curr. Biol.">
        <title>Shared signatures of parasitism and phylogenomics unite Cryptomycota and microsporidia.</title>
        <authorList>
            <person name="James T.Y."/>
            <person name="Pelin A."/>
            <person name="Bonen L."/>
            <person name="Ahrendt S."/>
            <person name="Sain D."/>
            <person name="Corradi N."/>
            <person name="Stajich J.E."/>
        </authorList>
    </citation>
    <scope>NUCLEOTIDE SEQUENCE [LARGE SCALE GENOMIC DNA]</scope>
    <source>
        <strain evidence="8 9">CSF55</strain>
    </source>
</reference>
<proteinExistence type="predicted"/>
<dbReference type="SMART" id="SM00248">
    <property type="entry name" value="ANK"/>
    <property type="match status" value="2"/>
</dbReference>
<evidence type="ECO:0000256" key="1">
    <source>
        <dbReference type="ARBA" id="ARBA00022443"/>
    </source>
</evidence>
<dbReference type="InterPro" id="IPR036770">
    <property type="entry name" value="Ankyrin_rpt-contain_sf"/>
</dbReference>
<dbReference type="Pfam" id="PF00018">
    <property type="entry name" value="SH3_1"/>
    <property type="match status" value="1"/>
</dbReference>
<keyword evidence="3" id="KW-0040">ANK repeat</keyword>
<feature type="region of interest" description="Disordered" evidence="6">
    <location>
        <begin position="418"/>
        <end position="442"/>
    </location>
</feature>